<evidence type="ECO:0000313" key="2">
    <source>
        <dbReference type="EMBL" id="GGF87527.1"/>
    </source>
</evidence>
<gene>
    <name evidence="2" type="ORF">GCM10011365_05720</name>
</gene>
<dbReference type="InterPro" id="IPR007730">
    <property type="entry name" value="SPOR-like_dom"/>
</dbReference>
<organism evidence="2 3">
    <name type="scientific">Marinicella pacifica</name>
    <dbReference type="NCBI Taxonomy" id="1171543"/>
    <lineage>
        <taxon>Bacteria</taxon>
        <taxon>Pseudomonadati</taxon>
        <taxon>Pseudomonadota</taxon>
        <taxon>Gammaproteobacteria</taxon>
        <taxon>Lysobacterales</taxon>
        <taxon>Marinicellaceae</taxon>
        <taxon>Marinicella</taxon>
    </lineage>
</organism>
<protein>
    <recommendedName>
        <fullName evidence="1">SPOR domain-containing protein</fullName>
    </recommendedName>
</protein>
<sequence length="226" mass="25471">MRYLFIVLLLLNIGFFIWLERFSAIPQKTFTAVDPGIRSLVLLSELNDPSSGDSAIDSFNTQDNSHSREVINLRCFAAGPYRDEANVLTAAENIKSSVLKSTIRRLTTTQEAGYWVYIPALPSRAEALKKGRELAAAYVKDYYVVTSGNNENSISLGLYREPFNADNRVNQLKQKGFAVEKETRLEQWPEFWLDFSLGEDSEFDPQTLQSENIAVNEIICPGDKSS</sequence>
<name>A0A917FJD7_9GAMM</name>
<comment type="caution">
    <text evidence="2">The sequence shown here is derived from an EMBL/GenBank/DDBJ whole genome shotgun (WGS) entry which is preliminary data.</text>
</comment>
<dbReference type="Proteomes" id="UP000605253">
    <property type="component" value="Unassembled WGS sequence"/>
</dbReference>
<evidence type="ECO:0000259" key="1">
    <source>
        <dbReference type="Pfam" id="PF05036"/>
    </source>
</evidence>
<dbReference type="AlphaFoldDB" id="A0A917FJD7"/>
<keyword evidence="3" id="KW-1185">Reference proteome</keyword>
<feature type="domain" description="SPOR" evidence="1">
    <location>
        <begin position="112"/>
        <end position="176"/>
    </location>
</feature>
<dbReference type="GO" id="GO:0042834">
    <property type="term" value="F:peptidoglycan binding"/>
    <property type="evidence" value="ECO:0007669"/>
    <property type="project" value="InterPro"/>
</dbReference>
<evidence type="ECO:0000313" key="3">
    <source>
        <dbReference type="Proteomes" id="UP000605253"/>
    </source>
</evidence>
<dbReference type="RefSeq" id="WP_188364168.1">
    <property type="nucleotide sequence ID" value="NZ_BAABJF010000032.1"/>
</dbReference>
<proteinExistence type="predicted"/>
<dbReference type="EMBL" id="BMEO01000002">
    <property type="protein sequence ID" value="GGF87527.1"/>
    <property type="molecule type" value="Genomic_DNA"/>
</dbReference>
<dbReference type="Pfam" id="PF05036">
    <property type="entry name" value="SPOR"/>
    <property type="match status" value="1"/>
</dbReference>
<reference evidence="2" key="1">
    <citation type="journal article" date="2014" name="Int. J. Syst. Evol. Microbiol.">
        <title>Complete genome sequence of Corynebacterium casei LMG S-19264T (=DSM 44701T), isolated from a smear-ripened cheese.</title>
        <authorList>
            <consortium name="US DOE Joint Genome Institute (JGI-PGF)"/>
            <person name="Walter F."/>
            <person name="Albersmeier A."/>
            <person name="Kalinowski J."/>
            <person name="Ruckert C."/>
        </authorList>
    </citation>
    <scope>NUCLEOTIDE SEQUENCE</scope>
    <source>
        <strain evidence="2">CGMCC 1.12181</strain>
    </source>
</reference>
<accession>A0A917FJD7</accession>
<reference evidence="2" key="2">
    <citation type="submission" date="2020-09" db="EMBL/GenBank/DDBJ databases">
        <authorList>
            <person name="Sun Q."/>
            <person name="Zhou Y."/>
        </authorList>
    </citation>
    <scope>NUCLEOTIDE SEQUENCE</scope>
    <source>
        <strain evidence="2">CGMCC 1.12181</strain>
    </source>
</reference>